<proteinExistence type="predicted"/>
<organism evidence="1 2">
    <name type="scientific">Portunus trituberculatus</name>
    <name type="common">Swimming crab</name>
    <name type="synonym">Neptunus trituberculatus</name>
    <dbReference type="NCBI Taxonomy" id="210409"/>
    <lineage>
        <taxon>Eukaryota</taxon>
        <taxon>Metazoa</taxon>
        <taxon>Ecdysozoa</taxon>
        <taxon>Arthropoda</taxon>
        <taxon>Crustacea</taxon>
        <taxon>Multicrustacea</taxon>
        <taxon>Malacostraca</taxon>
        <taxon>Eumalacostraca</taxon>
        <taxon>Eucarida</taxon>
        <taxon>Decapoda</taxon>
        <taxon>Pleocyemata</taxon>
        <taxon>Brachyura</taxon>
        <taxon>Eubrachyura</taxon>
        <taxon>Portunoidea</taxon>
        <taxon>Portunidae</taxon>
        <taxon>Portuninae</taxon>
        <taxon>Portunus</taxon>
    </lineage>
</organism>
<evidence type="ECO:0000313" key="1">
    <source>
        <dbReference type="EMBL" id="MPC29805.1"/>
    </source>
</evidence>
<sequence>MTFPKDTSVATTDRIFCYFHWIKSDRSVVRQGGSIALCHREGLQLQLLPVKAPAHPIER</sequence>
<dbReference type="EMBL" id="VSRR010002138">
    <property type="protein sequence ID" value="MPC29805.1"/>
    <property type="molecule type" value="Genomic_DNA"/>
</dbReference>
<evidence type="ECO:0000313" key="2">
    <source>
        <dbReference type="Proteomes" id="UP000324222"/>
    </source>
</evidence>
<dbReference type="Proteomes" id="UP000324222">
    <property type="component" value="Unassembled WGS sequence"/>
</dbReference>
<keyword evidence="2" id="KW-1185">Reference proteome</keyword>
<dbReference type="AlphaFoldDB" id="A0A5B7E8Y0"/>
<reference evidence="1 2" key="1">
    <citation type="submission" date="2019-05" db="EMBL/GenBank/DDBJ databases">
        <title>Another draft genome of Portunus trituberculatus and its Hox gene families provides insights of decapod evolution.</title>
        <authorList>
            <person name="Jeong J.-H."/>
            <person name="Song I."/>
            <person name="Kim S."/>
            <person name="Choi T."/>
            <person name="Kim D."/>
            <person name="Ryu S."/>
            <person name="Kim W."/>
        </authorList>
    </citation>
    <scope>NUCLEOTIDE SEQUENCE [LARGE SCALE GENOMIC DNA]</scope>
    <source>
        <tissue evidence="1">Muscle</tissue>
    </source>
</reference>
<protein>
    <submittedName>
        <fullName evidence="1">Uncharacterized protein</fullName>
    </submittedName>
</protein>
<comment type="caution">
    <text evidence="1">The sequence shown here is derived from an EMBL/GenBank/DDBJ whole genome shotgun (WGS) entry which is preliminary data.</text>
</comment>
<gene>
    <name evidence="1" type="ORF">E2C01_023054</name>
</gene>
<name>A0A5B7E8Y0_PORTR</name>
<accession>A0A5B7E8Y0</accession>